<dbReference type="EMBL" id="LRBV02000011">
    <property type="status" value="NOT_ANNOTATED_CDS"/>
    <property type="molecule type" value="Genomic_DNA"/>
</dbReference>
<dbReference type="InterPro" id="IPR026960">
    <property type="entry name" value="RVT-Znf"/>
</dbReference>
<evidence type="ECO:0000313" key="2">
    <source>
        <dbReference type="EnsemblPlants" id="QL11p043169:mrna"/>
    </source>
</evidence>
<dbReference type="Pfam" id="PF13966">
    <property type="entry name" value="zf-RVT"/>
    <property type="match status" value="1"/>
</dbReference>
<accession>A0A7N2MYJ4</accession>
<proteinExistence type="predicted"/>
<evidence type="ECO:0000313" key="3">
    <source>
        <dbReference type="Proteomes" id="UP000594261"/>
    </source>
</evidence>
<organism evidence="2 3">
    <name type="scientific">Quercus lobata</name>
    <name type="common">Valley oak</name>
    <dbReference type="NCBI Taxonomy" id="97700"/>
    <lineage>
        <taxon>Eukaryota</taxon>
        <taxon>Viridiplantae</taxon>
        <taxon>Streptophyta</taxon>
        <taxon>Embryophyta</taxon>
        <taxon>Tracheophyta</taxon>
        <taxon>Spermatophyta</taxon>
        <taxon>Magnoliopsida</taxon>
        <taxon>eudicotyledons</taxon>
        <taxon>Gunneridae</taxon>
        <taxon>Pentapetalae</taxon>
        <taxon>rosids</taxon>
        <taxon>fabids</taxon>
        <taxon>Fagales</taxon>
        <taxon>Fagaceae</taxon>
        <taxon>Quercus</taxon>
    </lineage>
</organism>
<dbReference type="EnsemblPlants" id="QL11p043169:mrna">
    <property type="protein sequence ID" value="QL11p043169:mrna"/>
    <property type="gene ID" value="QL11p043169"/>
</dbReference>
<dbReference type="Proteomes" id="UP000594261">
    <property type="component" value="Chromosome 11"/>
</dbReference>
<dbReference type="Gramene" id="QL11p043169:mrna">
    <property type="protein sequence ID" value="QL11p043169:mrna"/>
    <property type="gene ID" value="QL11p043169"/>
</dbReference>
<sequence length="222" mass="25718">MEGVMGFKDLCKFNEAMLAKFGDWYMMKIPFSTRNIIEQGAKWRVGDRSQIKIYDSNWLPGDTRGQIQSPPAPSLRNSMVSALIVPQSKCWKASIIDNLFMPFEAQRIKAIPLCTSTQLDYLHWPRSRDESYESTKGFWKKIWKSQLPGKVKHFLWKAYSNALPTKENLDSHAINAPITLERSYMHSGIALLSVSRFGTWTSTGLTEIKLHWEPLKILWNWF</sequence>
<name>A0A7N2MYJ4_QUELO</name>
<dbReference type="AlphaFoldDB" id="A0A7N2MYJ4"/>
<dbReference type="InParanoid" id="A0A7N2MYJ4"/>
<feature type="domain" description="Reverse transcriptase zinc-binding" evidence="1">
    <location>
        <begin position="135"/>
        <end position="176"/>
    </location>
</feature>
<evidence type="ECO:0000259" key="1">
    <source>
        <dbReference type="Pfam" id="PF13966"/>
    </source>
</evidence>
<keyword evidence="3" id="KW-1185">Reference proteome</keyword>
<protein>
    <recommendedName>
        <fullName evidence="1">Reverse transcriptase zinc-binding domain-containing protein</fullName>
    </recommendedName>
</protein>
<reference evidence="2" key="2">
    <citation type="submission" date="2021-01" db="UniProtKB">
        <authorList>
            <consortium name="EnsemblPlants"/>
        </authorList>
    </citation>
    <scope>IDENTIFICATION</scope>
</reference>
<reference evidence="2 3" key="1">
    <citation type="journal article" date="2016" name="G3 (Bethesda)">
        <title>First Draft Assembly and Annotation of the Genome of a California Endemic Oak Quercus lobata Nee (Fagaceae).</title>
        <authorList>
            <person name="Sork V.L."/>
            <person name="Fitz-Gibbon S.T."/>
            <person name="Puiu D."/>
            <person name="Crepeau M."/>
            <person name="Gugger P.F."/>
            <person name="Sherman R."/>
            <person name="Stevens K."/>
            <person name="Langley C.H."/>
            <person name="Pellegrini M."/>
            <person name="Salzberg S.L."/>
        </authorList>
    </citation>
    <scope>NUCLEOTIDE SEQUENCE [LARGE SCALE GENOMIC DNA]</scope>
    <source>
        <strain evidence="2 3">cv. SW786</strain>
    </source>
</reference>